<protein>
    <submittedName>
        <fullName evidence="2">Uncharacterized protein</fullName>
    </submittedName>
</protein>
<feature type="region of interest" description="Disordered" evidence="1">
    <location>
        <begin position="499"/>
        <end position="525"/>
    </location>
</feature>
<evidence type="ECO:0000313" key="2">
    <source>
        <dbReference type="EMBL" id="KIP05156.1"/>
    </source>
</evidence>
<feature type="compositionally biased region" description="Basic residues" evidence="1">
    <location>
        <begin position="183"/>
        <end position="192"/>
    </location>
</feature>
<evidence type="ECO:0000256" key="1">
    <source>
        <dbReference type="SAM" id="MobiDB-lite"/>
    </source>
</evidence>
<dbReference type="EMBL" id="KN840551">
    <property type="protein sequence ID" value="KIP05156.1"/>
    <property type="molecule type" value="Genomic_DNA"/>
</dbReference>
<feature type="compositionally biased region" description="Basic residues" evidence="1">
    <location>
        <begin position="503"/>
        <end position="525"/>
    </location>
</feature>
<feature type="region of interest" description="Disordered" evidence="1">
    <location>
        <begin position="291"/>
        <end position="377"/>
    </location>
</feature>
<feature type="compositionally biased region" description="Basic and acidic residues" evidence="1">
    <location>
        <begin position="315"/>
        <end position="330"/>
    </location>
</feature>
<evidence type="ECO:0000313" key="3">
    <source>
        <dbReference type="Proteomes" id="UP000053257"/>
    </source>
</evidence>
<keyword evidence="3" id="KW-1185">Reference proteome</keyword>
<dbReference type="HOGENOM" id="CLU_518858_0_0_1"/>
<feature type="compositionally biased region" description="Pro residues" evidence="1">
    <location>
        <begin position="291"/>
        <end position="304"/>
    </location>
</feature>
<proteinExistence type="predicted"/>
<feature type="region of interest" description="Disordered" evidence="1">
    <location>
        <begin position="421"/>
        <end position="441"/>
    </location>
</feature>
<organism evidence="2 3">
    <name type="scientific">Phlebiopsis gigantea (strain 11061_1 CR5-6)</name>
    <name type="common">White-rot fungus</name>
    <name type="synonym">Peniophora gigantea</name>
    <dbReference type="NCBI Taxonomy" id="745531"/>
    <lineage>
        <taxon>Eukaryota</taxon>
        <taxon>Fungi</taxon>
        <taxon>Dikarya</taxon>
        <taxon>Basidiomycota</taxon>
        <taxon>Agaricomycotina</taxon>
        <taxon>Agaricomycetes</taxon>
        <taxon>Polyporales</taxon>
        <taxon>Phanerochaetaceae</taxon>
        <taxon>Phlebiopsis</taxon>
    </lineage>
</organism>
<name>A0A0C3RV98_PHLG1</name>
<sequence>MAPAQPNKSLPPCPYRNIPPFSYLTDDNQEAHWTRPSQQPCFNLADICPPPVFAAPEFDLEPTPTVRSPSPLFTEHSPSPPPPELPSHLLPTEPPGERSQRLCSPGDSGYGSGSEPAGTPPPQAPRAGEESPRAVVPYPPRPPRRVPPTTRPYHVPWALPTSAPAPQLPSVPPVPQLAPARTPRAKARLKRKAVVEPSPVPPPIVSLDFPSDPLAAAAGIPAVPPFDLFSTAPDLSAAPPATHTLSARARGKRRAVEEPALMPYPAPNLALPSGPLAAAFDLPTGPPVGPFAAAPSPPVAPPVTRPSAKARGKRRAVDEPTDARVKRQRIESPPSPLPVLDECPADVDYGGGSGEFNEPGPSKPRAKKTKSRVPGEVDDKPEKIWPCLYDWNGERCTKSFSEIRDRRRHLDTHHKKMFRCPNPKCPIQKESNRDDDIKRHAKPETPCGRWMHKYMKAPEMHPHYWKTCEYWKYVLPEHTDPLYDEMLRIRANPPAPCAECAERHRRGIHDAKKKRGQSSKSSKKK</sequence>
<accession>A0A0C3RV98</accession>
<feature type="region of interest" description="Disordered" evidence="1">
    <location>
        <begin position="1"/>
        <end position="204"/>
    </location>
</feature>
<feature type="compositionally biased region" description="Pro residues" evidence="1">
    <location>
        <begin position="166"/>
        <end position="176"/>
    </location>
</feature>
<dbReference type="Proteomes" id="UP000053257">
    <property type="component" value="Unassembled WGS sequence"/>
</dbReference>
<reference evidence="2 3" key="1">
    <citation type="journal article" date="2014" name="PLoS Genet.">
        <title>Analysis of the Phlebiopsis gigantea genome, transcriptome and secretome provides insight into its pioneer colonization strategies of wood.</title>
        <authorList>
            <person name="Hori C."/>
            <person name="Ishida T."/>
            <person name="Igarashi K."/>
            <person name="Samejima M."/>
            <person name="Suzuki H."/>
            <person name="Master E."/>
            <person name="Ferreira P."/>
            <person name="Ruiz-Duenas F.J."/>
            <person name="Held B."/>
            <person name="Canessa P."/>
            <person name="Larrondo L.F."/>
            <person name="Schmoll M."/>
            <person name="Druzhinina I.S."/>
            <person name="Kubicek C.P."/>
            <person name="Gaskell J.A."/>
            <person name="Kersten P."/>
            <person name="St John F."/>
            <person name="Glasner J."/>
            <person name="Sabat G."/>
            <person name="Splinter BonDurant S."/>
            <person name="Syed K."/>
            <person name="Yadav J."/>
            <person name="Mgbeahuruike A.C."/>
            <person name="Kovalchuk A."/>
            <person name="Asiegbu F.O."/>
            <person name="Lackner G."/>
            <person name="Hoffmeister D."/>
            <person name="Rencoret J."/>
            <person name="Gutierrez A."/>
            <person name="Sun H."/>
            <person name="Lindquist E."/>
            <person name="Barry K."/>
            <person name="Riley R."/>
            <person name="Grigoriev I.V."/>
            <person name="Henrissat B."/>
            <person name="Kues U."/>
            <person name="Berka R.M."/>
            <person name="Martinez A.T."/>
            <person name="Covert S.F."/>
            <person name="Blanchette R.A."/>
            <person name="Cullen D."/>
        </authorList>
    </citation>
    <scope>NUCLEOTIDE SEQUENCE [LARGE SCALE GENOMIC DNA]</scope>
    <source>
        <strain evidence="2 3">11061_1 CR5-6</strain>
    </source>
</reference>
<dbReference type="AlphaFoldDB" id="A0A0C3RV98"/>
<feature type="compositionally biased region" description="Pro residues" evidence="1">
    <location>
        <begin position="137"/>
        <end position="150"/>
    </location>
</feature>
<gene>
    <name evidence="2" type="ORF">PHLGIDRAFT_120058</name>
</gene>